<dbReference type="AlphaFoldDB" id="A0A564XWF1"/>
<organism evidence="1 2">
    <name type="scientific">Hymenolepis diminuta</name>
    <name type="common">Rat tapeworm</name>
    <dbReference type="NCBI Taxonomy" id="6216"/>
    <lineage>
        <taxon>Eukaryota</taxon>
        <taxon>Metazoa</taxon>
        <taxon>Spiralia</taxon>
        <taxon>Lophotrochozoa</taxon>
        <taxon>Platyhelminthes</taxon>
        <taxon>Cestoda</taxon>
        <taxon>Eucestoda</taxon>
        <taxon>Cyclophyllidea</taxon>
        <taxon>Hymenolepididae</taxon>
        <taxon>Hymenolepis</taxon>
    </lineage>
</organism>
<reference evidence="1 2" key="1">
    <citation type="submission" date="2019-07" db="EMBL/GenBank/DDBJ databases">
        <authorList>
            <person name="Jastrzebski P J."/>
            <person name="Paukszto L."/>
            <person name="Jastrzebski P J."/>
        </authorList>
    </citation>
    <scope>NUCLEOTIDE SEQUENCE [LARGE SCALE GENOMIC DNA]</scope>
    <source>
        <strain evidence="1 2">WMS-il1</strain>
    </source>
</reference>
<dbReference type="Proteomes" id="UP000321570">
    <property type="component" value="Unassembled WGS sequence"/>
</dbReference>
<gene>
    <name evidence="1" type="ORF">WMSIL1_LOCUS654</name>
</gene>
<accession>A0A564XWF1</accession>
<protein>
    <submittedName>
        <fullName evidence="1">Uncharacterized protein</fullName>
    </submittedName>
</protein>
<sequence length="60" mass="6580">MSDKIDGSETTTQSIILNEFEFVVPSAIGRIKLSGIIKLQTITNVRSQKPVSTTTFARLP</sequence>
<keyword evidence="2" id="KW-1185">Reference proteome</keyword>
<evidence type="ECO:0000313" key="2">
    <source>
        <dbReference type="Proteomes" id="UP000321570"/>
    </source>
</evidence>
<evidence type="ECO:0000313" key="1">
    <source>
        <dbReference type="EMBL" id="VUZ39371.1"/>
    </source>
</evidence>
<name>A0A564XWF1_HYMDI</name>
<proteinExistence type="predicted"/>
<dbReference type="EMBL" id="CABIJS010000013">
    <property type="protein sequence ID" value="VUZ39371.1"/>
    <property type="molecule type" value="Genomic_DNA"/>
</dbReference>